<reference evidence="1 2" key="1">
    <citation type="submission" date="2016-06" db="EMBL/GenBank/DDBJ databases">
        <title>Acetobacter pasteurianus NBRC 3278 whole genome sequencing project.</title>
        <authorList>
            <person name="Matsutani M."/>
            <person name="Shiwa Y."/>
            <person name="Okamoto-Kainuma A."/>
            <person name="Ishikawa M."/>
            <person name="Koizumi Y."/>
            <person name="Yoshikawa H."/>
            <person name="Yakushi T."/>
            <person name="Matsushita K."/>
        </authorList>
    </citation>
    <scope>NUCLEOTIDE SEQUENCE [LARGE SCALE GENOMIC DNA]</scope>
    <source>
        <strain evidence="1 2">NBRC 3278</strain>
    </source>
</reference>
<dbReference type="AlphaFoldDB" id="A0A401X8K1"/>
<keyword evidence="2" id="KW-1185">Reference proteome</keyword>
<evidence type="ECO:0000313" key="1">
    <source>
        <dbReference type="EMBL" id="GCD64235.1"/>
    </source>
</evidence>
<dbReference type="EMBL" id="BDEV01000174">
    <property type="protein sequence ID" value="GCD64235.1"/>
    <property type="molecule type" value="Genomic_DNA"/>
</dbReference>
<name>A0A401X8K1_ACEPA</name>
<comment type="caution">
    <text evidence="1">The sequence shown here is derived from an EMBL/GenBank/DDBJ whole genome shotgun (WGS) entry which is preliminary data.</text>
</comment>
<dbReference type="Proteomes" id="UP000287385">
    <property type="component" value="Unassembled WGS sequence"/>
</dbReference>
<organism evidence="1 2">
    <name type="scientific">Acetobacter pasteurianus NBRC 3278</name>
    <dbReference type="NCBI Taxonomy" id="1226660"/>
    <lineage>
        <taxon>Bacteria</taxon>
        <taxon>Pseudomonadati</taxon>
        <taxon>Pseudomonadota</taxon>
        <taxon>Alphaproteobacteria</taxon>
        <taxon>Acetobacterales</taxon>
        <taxon>Acetobacteraceae</taxon>
        <taxon>Acetobacter</taxon>
    </lineage>
</organism>
<gene>
    <name evidence="1" type="ORF">NBRC3278_3328</name>
</gene>
<sequence>MDVETEKTLFTLSLLSAYGFSEKAQPIGWRRVMITCPIFGDDVLEERVISLFRRLGHDGRGVTLTSLQTYTGVLGTRLRALLASLVQRGKLAPAGCDPLASDFAFRLPLSAKNARSTSIAA</sequence>
<evidence type="ECO:0000313" key="2">
    <source>
        <dbReference type="Proteomes" id="UP000287385"/>
    </source>
</evidence>
<proteinExistence type="predicted"/>
<accession>A0A401X8K1</accession>
<protein>
    <submittedName>
        <fullName evidence="1">Uncharacterized protein</fullName>
    </submittedName>
</protein>